<evidence type="ECO:0000256" key="1">
    <source>
        <dbReference type="SAM" id="Phobius"/>
    </source>
</evidence>
<dbReference type="Proteomes" id="UP000198251">
    <property type="component" value="Chromosome I"/>
</dbReference>
<dbReference type="RefSeq" id="WP_089001229.1">
    <property type="nucleotide sequence ID" value="NZ_LT607733.1"/>
</dbReference>
<dbReference type="GeneID" id="95803529"/>
<dbReference type="InterPro" id="IPR021454">
    <property type="entry name" value="DUF3105"/>
</dbReference>
<sequence length="212" mass="22369">MPDAIDREARATRWVAGLMALLGVGLAGWVAAPIARQRLAPPPPIASFGVPEAAAGCDPELTDPVSGKGVHVGRGARVAYLTVPPSSGPHYELPAPLRRFYLAGDRPPVEVLVHNLEHGYTVVWYSADLPVPQVEALRGLAARLGADERTAKFVAAPWDASYGRFPPGRRVGISRWGATAGYRLLCGSVSGAVIERFLAAHPATDSPEPEGA</sequence>
<proteinExistence type="predicted"/>
<dbReference type="Pfam" id="PF11303">
    <property type="entry name" value="DUF3105"/>
    <property type="match status" value="1"/>
</dbReference>
<gene>
    <name evidence="2" type="ORF">GA0070610_3803</name>
</gene>
<feature type="transmembrane region" description="Helical" evidence="1">
    <location>
        <begin position="12"/>
        <end position="32"/>
    </location>
</feature>
<keyword evidence="1" id="KW-0472">Membrane</keyword>
<keyword evidence="1" id="KW-0812">Transmembrane</keyword>
<evidence type="ECO:0000313" key="2">
    <source>
        <dbReference type="EMBL" id="SCG17492.1"/>
    </source>
</evidence>
<name>A0A1C5GD65_MICEH</name>
<evidence type="ECO:0000313" key="3">
    <source>
        <dbReference type="Proteomes" id="UP000198251"/>
    </source>
</evidence>
<keyword evidence="1" id="KW-1133">Transmembrane helix</keyword>
<accession>A0A1C5GD65</accession>
<organism evidence="2 3">
    <name type="scientific">Micromonospora echinofusca</name>
    <dbReference type="NCBI Taxonomy" id="47858"/>
    <lineage>
        <taxon>Bacteria</taxon>
        <taxon>Bacillati</taxon>
        <taxon>Actinomycetota</taxon>
        <taxon>Actinomycetes</taxon>
        <taxon>Micromonosporales</taxon>
        <taxon>Micromonosporaceae</taxon>
        <taxon>Micromonospora</taxon>
    </lineage>
</organism>
<dbReference type="EMBL" id="LT607733">
    <property type="protein sequence ID" value="SCG17492.1"/>
    <property type="molecule type" value="Genomic_DNA"/>
</dbReference>
<keyword evidence="3" id="KW-1185">Reference proteome</keyword>
<reference evidence="2 3" key="1">
    <citation type="submission" date="2016-06" db="EMBL/GenBank/DDBJ databases">
        <authorList>
            <person name="Kjaerup R.B."/>
            <person name="Dalgaard T.S."/>
            <person name="Juul-Madsen H.R."/>
        </authorList>
    </citation>
    <scope>NUCLEOTIDE SEQUENCE [LARGE SCALE GENOMIC DNA]</scope>
    <source>
        <strain evidence="2 3">DSM 43913</strain>
    </source>
</reference>
<protein>
    <recommendedName>
        <fullName evidence="4">DUF3105 domain-containing protein</fullName>
    </recommendedName>
</protein>
<dbReference type="AlphaFoldDB" id="A0A1C5GD65"/>
<evidence type="ECO:0008006" key="4">
    <source>
        <dbReference type="Google" id="ProtNLM"/>
    </source>
</evidence>